<protein>
    <submittedName>
        <fullName evidence="9">Sterol desaturase family protein</fullName>
    </submittedName>
</protein>
<feature type="transmembrane region" description="Helical" evidence="7">
    <location>
        <begin position="43"/>
        <end position="63"/>
    </location>
</feature>
<keyword evidence="6 7" id="KW-0472">Membrane</keyword>
<keyword evidence="5" id="KW-0443">Lipid metabolism</keyword>
<reference evidence="9 10" key="1">
    <citation type="submission" date="2019-05" db="EMBL/GenBank/DDBJ databases">
        <title>Microbulbifer harenosus sp. nov., an alginate-degrading bacterium isolated from coastal sand.</title>
        <authorList>
            <person name="Huang H."/>
            <person name="Mo K."/>
            <person name="Bao S."/>
        </authorList>
    </citation>
    <scope>NUCLEOTIDE SEQUENCE [LARGE SCALE GENOMIC DNA]</scope>
    <source>
        <strain evidence="9 10">HB161719</strain>
    </source>
</reference>
<dbReference type="RefSeq" id="WP_138234204.1">
    <property type="nucleotide sequence ID" value="NZ_CP185860.1"/>
</dbReference>
<evidence type="ECO:0000256" key="5">
    <source>
        <dbReference type="ARBA" id="ARBA00023098"/>
    </source>
</evidence>
<keyword evidence="10" id="KW-1185">Reference proteome</keyword>
<evidence type="ECO:0000256" key="6">
    <source>
        <dbReference type="ARBA" id="ARBA00023136"/>
    </source>
</evidence>
<dbReference type="InterPro" id="IPR051689">
    <property type="entry name" value="Sterol_desaturase/TMEM195"/>
</dbReference>
<keyword evidence="3 7" id="KW-1133">Transmembrane helix</keyword>
<evidence type="ECO:0000313" key="9">
    <source>
        <dbReference type="EMBL" id="TLM79028.1"/>
    </source>
</evidence>
<dbReference type="InterPro" id="IPR006694">
    <property type="entry name" value="Fatty_acid_hydroxylase"/>
</dbReference>
<evidence type="ECO:0000256" key="1">
    <source>
        <dbReference type="ARBA" id="ARBA00004127"/>
    </source>
</evidence>
<organism evidence="9 10">
    <name type="scientific">Microbulbifer harenosus</name>
    <dbReference type="NCBI Taxonomy" id="2576840"/>
    <lineage>
        <taxon>Bacteria</taxon>
        <taxon>Pseudomonadati</taxon>
        <taxon>Pseudomonadota</taxon>
        <taxon>Gammaproteobacteria</taxon>
        <taxon>Cellvibrionales</taxon>
        <taxon>Microbulbiferaceae</taxon>
        <taxon>Microbulbifer</taxon>
    </lineage>
</organism>
<evidence type="ECO:0000256" key="7">
    <source>
        <dbReference type="SAM" id="Phobius"/>
    </source>
</evidence>
<evidence type="ECO:0000259" key="8">
    <source>
        <dbReference type="Pfam" id="PF04116"/>
    </source>
</evidence>
<evidence type="ECO:0000313" key="10">
    <source>
        <dbReference type="Proteomes" id="UP000306791"/>
    </source>
</evidence>
<keyword evidence="4" id="KW-0560">Oxidoreductase</keyword>
<dbReference type="EMBL" id="VANI01000004">
    <property type="protein sequence ID" value="TLM79028.1"/>
    <property type="molecule type" value="Genomic_DNA"/>
</dbReference>
<feature type="transmembrane region" description="Helical" evidence="7">
    <location>
        <begin position="140"/>
        <end position="166"/>
    </location>
</feature>
<feature type="transmembrane region" description="Helical" evidence="7">
    <location>
        <begin position="337"/>
        <end position="354"/>
    </location>
</feature>
<feature type="domain" description="Fatty acid hydroxylase" evidence="8">
    <location>
        <begin position="87"/>
        <end position="223"/>
    </location>
</feature>
<proteinExistence type="predicted"/>
<feature type="transmembrane region" description="Helical" evidence="7">
    <location>
        <begin position="310"/>
        <end position="331"/>
    </location>
</feature>
<gene>
    <name evidence="9" type="ORF">FDY93_02635</name>
</gene>
<dbReference type="PANTHER" id="PTHR21624:SF1">
    <property type="entry name" value="ALKYLGLYCEROL MONOOXYGENASE"/>
    <property type="match status" value="1"/>
</dbReference>
<dbReference type="Pfam" id="PF04116">
    <property type="entry name" value="FA_hydroxylase"/>
    <property type="match status" value="1"/>
</dbReference>
<name>A0ABY2ULK7_9GAMM</name>
<comment type="subcellular location">
    <subcellularLocation>
        <location evidence="1">Endomembrane system</location>
        <topology evidence="1">Multi-pass membrane protein</topology>
    </subcellularLocation>
</comment>
<evidence type="ECO:0000256" key="4">
    <source>
        <dbReference type="ARBA" id="ARBA00023002"/>
    </source>
</evidence>
<evidence type="ECO:0000256" key="3">
    <source>
        <dbReference type="ARBA" id="ARBA00022989"/>
    </source>
</evidence>
<evidence type="ECO:0000256" key="2">
    <source>
        <dbReference type="ARBA" id="ARBA00022692"/>
    </source>
</evidence>
<dbReference type="Proteomes" id="UP000306791">
    <property type="component" value="Unassembled WGS sequence"/>
</dbReference>
<keyword evidence="2 7" id="KW-0812">Transmembrane</keyword>
<comment type="caution">
    <text evidence="9">The sequence shown here is derived from an EMBL/GenBank/DDBJ whole genome shotgun (WGS) entry which is preliminary data.</text>
</comment>
<sequence>MGLVTAAIPFFLLAVLIELALDRWRGWGLYRLNDAIGSLGAGILSRILGLVRAGILVLFYIPLYQWLEPVYRQLGISWSLDNPWHLLLAVIAYDFCYYWKHRVSHEINIFWAEHLVHHQSEDYNLTTALRQSSDLVPLGWIFYLPLLLIGLPWELLVTAGAIDLIYQFWVHTQKIPAFKRGMRWMEWILVTPSNHRVHHAQNKVYVDRNYGGVLIIWDRLFGTYQEELDEEPCIYGVRKPLNSFDPLAANLQHFKRMWLDAVYTKSWKEKLTLWFRATGYRPADAEAAMPVPSCDLANFQRYDPKVARGLRWYALAQHLVYSIATLALLQYGKTLDYATTALLVLMLVAGLVVNGRILDGEVRTRLWEPGRLGALLAALPLLPQATWAAVAGYCVASAALWWWLVFNGKGDTVASVSH</sequence>
<accession>A0ABY2ULK7</accession>
<feature type="transmembrane region" description="Helical" evidence="7">
    <location>
        <begin position="375"/>
        <end position="404"/>
    </location>
</feature>
<dbReference type="PANTHER" id="PTHR21624">
    <property type="entry name" value="STEROL DESATURASE-RELATED PROTEIN"/>
    <property type="match status" value="1"/>
</dbReference>